<name>W0DHV0_9AQUI</name>
<reference evidence="1 2" key="1">
    <citation type="submission" date="2013-12" db="EMBL/GenBank/DDBJ databases">
        <authorList>
            <consortium name="DOE Joint Genome Institute"/>
            <person name="Eisen J."/>
            <person name="Huntemann M."/>
            <person name="Han J."/>
            <person name="Chen A."/>
            <person name="Kyrpides N."/>
            <person name="Mavromatis K."/>
            <person name="Markowitz V."/>
            <person name="Palaniappan K."/>
            <person name="Ivanova N."/>
            <person name="Schaumberg A."/>
            <person name="Pati A."/>
            <person name="Liolios K."/>
            <person name="Nordberg H.P."/>
            <person name="Cantor M.N."/>
            <person name="Hua S.X."/>
            <person name="Woyke T."/>
        </authorList>
    </citation>
    <scope>NUCLEOTIDE SEQUENCE [LARGE SCALE GENOMIC DNA]</scope>
    <source>
        <strain evidence="1 2">DSM 23557</strain>
    </source>
</reference>
<accession>W0DHV0</accession>
<gene>
    <name evidence="1" type="ORF">THERU_04110</name>
</gene>
<dbReference type="KEGG" id="trd:THERU_04110"/>
<evidence type="ECO:0000313" key="1">
    <source>
        <dbReference type="EMBL" id="AHE96807.1"/>
    </source>
</evidence>
<dbReference type="HOGENOM" id="CLU_3391866_0_0_0"/>
<dbReference type="STRING" id="75906.THERU_04110"/>
<dbReference type="AlphaFoldDB" id="W0DHV0"/>
<organism evidence="2">
    <name type="scientific">Thermocrinis ruber</name>
    <dbReference type="NCBI Taxonomy" id="75906"/>
    <lineage>
        <taxon>Bacteria</taxon>
        <taxon>Pseudomonadati</taxon>
        <taxon>Aquificota</taxon>
        <taxon>Aquificia</taxon>
        <taxon>Aquificales</taxon>
        <taxon>Aquificaceae</taxon>
        <taxon>Thermocrinis</taxon>
    </lineage>
</organism>
<dbReference type="EMBL" id="CP007028">
    <property type="protein sequence ID" value="AHE96807.1"/>
    <property type="molecule type" value="Genomic_DNA"/>
</dbReference>
<keyword evidence="2" id="KW-1185">Reference proteome</keyword>
<proteinExistence type="predicted"/>
<sequence>MVLKYLISYLGVNREKKRAGRLPKVSDLQFGG</sequence>
<dbReference type="Proteomes" id="UP000018914">
    <property type="component" value="Chromosome"/>
</dbReference>
<protein>
    <submittedName>
        <fullName evidence="1">Uncharacterized protein</fullName>
    </submittedName>
</protein>
<evidence type="ECO:0000313" key="2">
    <source>
        <dbReference type="Proteomes" id="UP000018914"/>
    </source>
</evidence>